<dbReference type="InParanoid" id="A0A7R8UF02"/>
<dbReference type="InterPro" id="IPR000719">
    <property type="entry name" value="Prot_kinase_dom"/>
</dbReference>
<dbReference type="Gene3D" id="1.10.510.10">
    <property type="entry name" value="Transferase(Phosphotransferase) domain 1"/>
    <property type="match status" value="1"/>
</dbReference>
<evidence type="ECO:0000259" key="2">
    <source>
        <dbReference type="PROSITE" id="PS50011"/>
    </source>
</evidence>
<dbReference type="PROSITE" id="PS50011">
    <property type="entry name" value="PROTEIN_KINASE_DOM"/>
    <property type="match status" value="1"/>
</dbReference>
<gene>
    <name evidence="3" type="ORF">HERILL_LOCUS2800</name>
</gene>
<feature type="compositionally biased region" description="Polar residues" evidence="1">
    <location>
        <begin position="937"/>
        <end position="948"/>
    </location>
</feature>
<dbReference type="PANTHER" id="PTHR47907">
    <property type="entry name" value="PROTEIN KINASE DOMAIN-CONTAINING PROTEIN"/>
    <property type="match status" value="1"/>
</dbReference>
<protein>
    <recommendedName>
        <fullName evidence="2">Protein kinase domain-containing protein</fullName>
    </recommendedName>
</protein>
<feature type="region of interest" description="Disordered" evidence="1">
    <location>
        <begin position="932"/>
        <end position="981"/>
    </location>
</feature>
<feature type="compositionally biased region" description="Low complexity" evidence="1">
    <location>
        <begin position="689"/>
        <end position="725"/>
    </location>
</feature>
<accession>A0A7R8UF02</accession>
<feature type="region of interest" description="Disordered" evidence="1">
    <location>
        <begin position="766"/>
        <end position="788"/>
    </location>
</feature>
<reference evidence="3 4" key="1">
    <citation type="submission" date="2020-11" db="EMBL/GenBank/DDBJ databases">
        <authorList>
            <person name="Wallbank WR R."/>
            <person name="Pardo Diaz C."/>
            <person name="Kozak K."/>
            <person name="Martin S."/>
            <person name="Jiggins C."/>
            <person name="Moest M."/>
            <person name="Warren A I."/>
            <person name="Generalovic N T."/>
            <person name="Byers J.R.P. K."/>
            <person name="Montejo-Kovacevich G."/>
            <person name="Yen C E."/>
        </authorList>
    </citation>
    <scope>NUCLEOTIDE SEQUENCE [LARGE SCALE GENOMIC DNA]</scope>
</reference>
<keyword evidence="4" id="KW-1185">Reference proteome</keyword>
<feature type="compositionally biased region" description="Acidic residues" evidence="1">
    <location>
        <begin position="1110"/>
        <end position="1119"/>
    </location>
</feature>
<feature type="compositionally biased region" description="Acidic residues" evidence="1">
    <location>
        <begin position="865"/>
        <end position="874"/>
    </location>
</feature>
<dbReference type="InterPro" id="IPR011009">
    <property type="entry name" value="Kinase-like_dom_sf"/>
</dbReference>
<feature type="compositionally biased region" description="Low complexity" evidence="1">
    <location>
        <begin position="504"/>
        <end position="517"/>
    </location>
</feature>
<feature type="compositionally biased region" description="Polar residues" evidence="1">
    <location>
        <begin position="679"/>
        <end position="688"/>
    </location>
</feature>
<dbReference type="GO" id="GO:0004672">
    <property type="term" value="F:protein kinase activity"/>
    <property type="evidence" value="ECO:0007669"/>
    <property type="project" value="InterPro"/>
</dbReference>
<dbReference type="SMART" id="SM00220">
    <property type="entry name" value="S_TKc"/>
    <property type="match status" value="1"/>
</dbReference>
<feature type="compositionally biased region" description="Polar residues" evidence="1">
    <location>
        <begin position="350"/>
        <end position="363"/>
    </location>
</feature>
<dbReference type="GO" id="GO:0005524">
    <property type="term" value="F:ATP binding"/>
    <property type="evidence" value="ECO:0007669"/>
    <property type="project" value="InterPro"/>
</dbReference>
<evidence type="ECO:0000313" key="4">
    <source>
        <dbReference type="Proteomes" id="UP000594454"/>
    </source>
</evidence>
<dbReference type="EMBL" id="LR899009">
    <property type="protein sequence ID" value="CAD7079588.1"/>
    <property type="molecule type" value="Genomic_DNA"/>
</dbReference>
<dbReference type="FunCoup" id="A0A7R8UF02">
    <property type="interactions" value="46"/>
</dbReference>
<feature type="region of interest" description="Disordered" evidence="1">
    <location>
        <begin position="350"/>
        <end position="471"/>
    </location>
</feature>
<proteinExistence type="predicted"/>
<feature type="compositionally biased region" description="Low complexity" evidence="1">
    <location>
        <begin position="775"/>
        <end position="788"/>
    </location>
</feature>
<feature type="compositionally biased region" description="Low complexity" evidence="1">
    <location>
        <begin position="450"/>
        <end position="471"/>
    </location>
</feature>
<dbReference type="CDD" id="cd14037">
    <property type="entry name" value="STKc_NAK_like"/>
    <property type="match status" value="1"/>
</dbReference>
<dbReference type="Proteomes" id="UP000594454">
    <property type="component" value="Chromosome 1"/>
</dbReference>
<name>A0A7R8UF02_HERIL</name>
<feature type="region of interest" description="Disordered" evidence="1">
    <location>
        <begin position="679"/>
        <end position="744"/>
    </location>
</feature>
<organism evidence="3 4">
    <name type="scientific">Hermetia illucens</name>
    <name type="common">Black soldier fly</name>
    <dbReference type="NCBI Taxonomy" id="343691"/>
    <lineage>
        <taxon>Eukaryota</taxon>
        <taxon>Metazoa</taxon>
        <taxon>Ecdysozoa</taxon>
        <taxon>Arthropoda</taxon>
        <taxon>Hexapoda</taxon>
        <taxon>Insecta</taxon>
        <taxon>Pterygota</taxon>
        <taxon>Neoptera</taxon>
        <taxon>Endopterygota</taxon>
        <taxon>Diptera</taxon>
        <taxon>Brachycera</taxon>
        <taxon>Stratiomyomorpha</taxon>
        <taxon>Stratiomyidae</taxon>
        <taxon>Hermetiinae</taxon>
        <taxon>Hermetia</taxon>
    </lineage>
</organism>
<dbReference type="Pfam" id="PF00069">
    <property type="entry name" value="Pkinase"/>
    <property type="match status" value="1"/>
</dbReference>
<feature type="compositionally biased region" description="Pro residues" evidence="1">
    <location>
        <begin position="412"/>
        <end position="423"/>
    </location>
</feature>
<feature type="region of interest" description="Disordered" evidence="1">
    <location>
        <begin position="855"/>
        <end position="874"/>
    </location>
</feature>
<sequence length="1463" mass="159448">MKKIFSKFEKNEKLEGASVTKESSNYVGKSFTVGRVTVTVEDVLAEGGFAMVFLTKANSGNARYALKRMYVNNEHDLNVAKREIQIASNLSGHKNIIGYIDSSITPTGNGVYEILLLMPYCKNHVLAMMNARLSVGFTEQEVLMIFCDIAEAVSRLHYCQTPIIHRDLKVENILQNDAGNFVLCDFGSATAKVYNPTVHGVNVVEEEIKRYTTLSYRAPEMVDLYCGKSITTKADIWALGCLLYKLCFFTLPFGESTLAIQSGNFSIPDNSKYSKGMHQLIKFMLEPDLEKRPNIYQVCSIAFKLTGRDNPVQNLHKSPLPLLDQLLVPPFESEIKRALSAAKNAEKIKTQNTPLVESGTSVAPRQRPKGSSAHAQKTTLPIGLPPSPSPRNTISSPQPVAESFQANFPALPQQPQPQPPCQAQPPAQVAQQQTAPTIPTPVNNIVPSSHQQGQQIQQPQQPQPHPQQQHVVGSANAGNLANSNLSQANLDSLFESNFPDPFRESSSGSSPNPSVSSQGAGDGQSVPQDVVMPLSSGMIVGTPTKLAAPKVGHRRNVSDTSAFNKSFANETSQFLAPYDQSVNKTNIGAESPNSLTQNQYTSGSGLFPIEQNAQNARLNVQSMSASVSNSELSSNTATASGSLEGRIDMASWNPFEEQPFSQMSEDHIFDAEFDKIRQRGSQGSITAKSTSTTSTITPTDTTSQLSTTTSTPQQSQSQSQQSQQQFHPQIPEDPFGSAPFSLPPGLREKAAALKKTGAYRFSTASKSGVIGTSNSPGSTSIHAASSSSHKWHLTPTLELISSDSTEDKKSLIVNEVGASQNNDEGNGNNDIISSGAGSGVGAAFGRIPIDERNKYEKLRSNDNPTSDDSDSEFFNEEDFVSSKKAIFKHIVTNNIPDKIHKIQSVYHKVDKAQIKGPIVRKLRSVRKELKGVASASAEANNIPSTSEKATNKQRNKSDNASEKSQNQAGKADRDDDADSIGSASDLRAAEDDFFDENNMSSIVTVSSKPVDDGISESVKTCGSSAYHAECESVTTHEDDVSRVVVKVRMKKRDRMTDSSTTICDGNQLSPSSNDFLHKFGDKPLLLDDELNYNDSSDSSSCSSKDKSGESDESSQEEEDAVELDVFAMAPFKVPVGKPKRKKTPPVTPVIDSQDVDADPIWTSTPRKQSEDNVFSTYLTQKSSSTGAGNTPELDEFNEPVFNPFSPQKLTNAAQKIQSTSDYGIVTVISSCPEPLPPPKEIDLFGSEPFPQVLPERIHTTPDGSSEIKVIKQELPSEPVQLVTVNHSIIINKDTEPASSRYINFSNIPKMAQHDLLPIADNEYVQISTDKHSDFTPDDEEEPVVIGASGKTKKEKSSSSGVRALPAKLTQKVKSNVTYKKVASGKTKNKMSESVDENSEYFHSNTIQNSKSGFSNMSFEDFPSDQEIDRLSKTLPFEVVRNEKMLMEAEKKFGSLKRRSNLFS</sequence>
<feature type="region of interest" description="Disordered" evidence="1">
    <location>
        <begin position="1089"/>
        <end position="1119"/>
    </location>
</feature>
<dbReference type="OrthoDB" id="2018507at2759"/>
<dbReference type="InterPro" id="IPR051744">
    <property type="entry name" value="AP2_assoc_SerThr_kinase"/>
</dbReference>
<evidence type="ECO:0000313" key="3">
    <source>
        <dbReference type="EMBL" id="CAD7079588.1"/>
    </source>
</evidence>
<feature type="compositionally biased region" description="Low complexity" evidence="1">
    <location>
        <begin position="424"/>
        <end position="441"/>
    </location>
</feature>
<dbReference type="SUPFAM" id="SSF56112">
    <property type="entry name" value="Protein kinase-like (PK-like)"/>
    <property type="match status" value="1"/>
</dbReference>
<feature type="domain" description="Protein kinase" evidence="2">
    <location>
        <begin position="38"/>
        <end position="304"/>
    </location>
</feature>
<feature type="region of interest" description="Disordered" evidence="1">
    <location>
        <begin position="493"/>
        <end position="529"/>
    </location>
</feature>
<dbReference type="PANTHER" id="PTHR47907:SF5">
    <property type="entry name" value="AP2 ASSOCIATED KINASE 1"/>
    <property type="match status" value="1"/>
</dbReference>
<dbReference type="OMA" id="EPVFNPF"/>
<feature type="region of interest" description="Disordered" evidence="1">
    <location>
        <begin position="1136"/>
        <end position="1168"/>
    </location>
</feature>
<evidence type="ECO:0000256" key="1">
    <source>
        <dbReference type="SAM" id="MobiDB-lite"/>
    </source>
</evidence>